<dbReference type="eggNOG" id="KOG1286">
    <property type="taxonomic scope" value="Eukaryota"/>
</dbReference>
<proteinExistence type="predicted"/>
<keyword evidence="3 6" id="KW-1133">Transmembrane helix</keyword>
<feature type="transmembrane region" description="Helical" evidence="6">
    <location>
        <begin position="200"/>
        <end position="220"/>
    </location>
</feature>
<evidence type="ECO:0000256" key="3">
    <source>
        <dbReference type="ARBA" id="ARBA00022989"/>
    </source>
</evidence>
<comment type="caution">
    <text evidence="8">The sequence shown here is derived from an EMBL/GenBank/DDBJ whole genome shotgun (WGS) entry which is preliminary data.</text>
</comment>
<feature type="region of interest" description="Disordered" evidence="5">
    <location>
        <begin position="1"/>
        <end position="41"/>
    </location>
</feature>
<keyword evidence="4 6" id="KW-0472">Membrane</keyword>
<dbReference type="Gene3D" id="1.20.1740.10">
    <property type="entry name" value="Amino acid/polyamine transporter I"/>
    <property type="match status" value="1"/>
</dbReference>
<dbReference type="Proteomes" id="UP000054988">
    <property type="component" value="Unassembled WGS sequence"/>
</dbReference>
<feature type="transmembrane region" description="Helical" evidence="6">
    <location>
        <begin position="501"/>
        <end position="521"/>
    </location>
</feature>
<evidence type="ECO:0000313" key="8">
    <source>
        <dbReference type="EMBL" id="KTB44513.1"/>
    </source>
</evidence>
<feature type="transmembrane region" description="Helical" evidence="6">
    <location>
        <begin position="85"/>
        <end position="105"/>
    </location>
</feature>
<evidence type="ECO:0000256" key="4">
    <source>
        <dbReference type="ARBA" id="ARBA00023136"/>
    </source>
</evidence>
<evidence type="ECO:0000256" key="6">
    <source>
        <dbReference type="SAM" id="Phobius"/>
    </source>
</evidence>
<sequence>MDEGISNVEKHQRFRTNSASQLSKTSGERKAEYVEDEDSKLRETPLDATHRTLSSRHIQLIGIGGSIGTAIFVQIGAALTHGGPGSLFVAFAFWSTVVLALNNSLSEMVTWMPISSPFIRFAEHFVDPALGFIAAVNFFVNMAINVPFEITAFNLTLHFWTDRIPIVAVIFFVLLCYILLNIFAVKLYGEAEFWLALGKVLLALGLIFFTFIVMVGGNPLHDAFGFRNWNPSHVPGSPFAEYVKTGSTGRFMGFLTCLVQAAFTIEGPEFISMTAGEAANPRLILPKTFRRTYARLLTFFVLGSLCVGILVPYNDPNLLSATANPQPGAGSSPYVIAMRNLRIGVLPHIVNALVMLSIFSAGNNFLYCASRILYGMALENQLGTRLSAKLRWCTRAGAPIWCVLASGIWGLLALLGVSNTSAVVLQWFADLITVSYVFNYFCIALSYLRFFYALKAQNISRDSLPHKGPWQPLCGYYALTLCSAMIIIQAYSVFMSDQWDIPTVIFVYALILALPLLFVLWKTTKRTKIHNLEEISFFANERERVDEYEKVVRYEKREGGLVRRIFDWFIGV</sequence>
<dbReference type="GO" id="GO:0016020">
    <property type="term" value="C:membrane"/>
    <property type="evidence" value="ECO:0007669"/>
    <property type="project" value="UniProtKB-SubCell"/>
</dbReference>
<dbReference type="GO" id="GO:0015171">
    <property type="term" value="F:amino acid transmembrane transporter activity"/>
    <property type="evidence" value="ECO:0007669"/>
    <property type="project" value="TreeGrafter"/>
</dbReference>
<evidence type="ECO:0000256" key="2">
    <source>
        <dbReference type="ARBA" id="ARBA00022692"/>
    </source>
</evidence>
<evidence type="ECO:0000256" key="5">
    <source>
        <dbReference type="SAM" id="MobiDB-lite"/>
    </source>
</evidence>
<feature type="transmembrane region" description="Helical" evidence="6">
    <location>
        <begin position="427"/>
        <end position="452"/>
    </location>
</feature>
<feature type="transmembrane region" description="Helical" evidence="6">
    <location>
        <begin position="251"/>
        <end position="271"/>
    </location>
</feature>
<dbReference type="PANTHER" id="PTHR43341">
    <property type="entry name" value="AMINO ACID PERMEASE"/>
    <property type="match status" value="1"/>
</dbReference>
<comment type="subcellular location">
    <subcellularLocation>
        <location evidence="1">Membrane</location>
        <topology evidence="1">Multi-pass membrane protein</topology>
    </subcellularLocation>
</comment>
<name>A0A0W0G7L3_MONRR</name>
<feature type="transmembrane region" description="Helical" evidence="6">
    <location>
        <begin position="125"/>
        <end position="144"/>
    </location>
</feature>
<dbReference type="Pfam" id="PF00324">
    <property type="entry name" value="AA_permease"/>
    <property type="match status" value="1"/>
</dbReference>
<accession>A0A0W0G7L3</accession>
<dbReference type="AlphaFoldDB" id="A0A0W0G7L3"/>
<feature type="compositionally biased region" description="Polar residues" evidence="5">
    <location>
        <begin position="15"/>
        <end position="25"/>
    </location>
</feature>
<keyword evidence="2 6" id="KW-0812">Transmembrane</keyword>
<feature type="transmembrane region" description="Helical" evidence="6">
    <location>
        <begin position="164"/>
        <end position="188"/>
    </location>
</feature>
<feature type="transmembrane region" description="Helical" evidence="6">
    <location>
        <begin position="60"/>
        <end position="79"/>
    </location>
</feature>
<feature type="compositionally biased region" description="Basic and acidic residues" evidence="5">
    <location>
        <begin position="26"/>
        <end position="41"/>
    </location>
</feature>
<dbReference type="InterPro" id="IPR050524">
    <property type="entry name" value="APC_YAT"/>
</dbReference>
<protein>
    <submittedName>
        <fullName evidence="8">Putative general amino acid permease AGP2</fullName>
    </submittedName>
</protein>
<feature type="transmembrane region" description="Helical" evidence="6">
    <location>
        <begin position="349"/>
        <end position="374"/>
    </location>
</feature>
<feature type="transmembrane region" description="Helical" evidence="6">
    <location>
        <begin position="395"/>
        <end position="415"/>
    </location>
</feature>
<reference evidence="8 9" key="1">
    <citation type="submission" date="2015-12" db="EMBL/GenBank/DDBJ databases">
        <title>Draft genome sequence of Moniliophthora roreri, the causal agent of frosty pod rot of cacao.</title>
        <authorList>
            <person name="Aime M.C."/>
            <person name="Diaz-Valderrama J.R."/>
            <person name="Kijpornyongpan T."/>
            <person name="Phillips-Mora W."/>
        </authorList>
    </citation>
    <scope>NUCLEOTIDE SEQUENCE [LARGE SCALE GENOMIC DNA]</scope>
    <source>
        <strain evidence="8 9">MCA 2952</strain>
    </source>
</reference>
<dbReference type="PANTHER" id="PTHR43341:SF15">
    <property type="entry name" value="GENERAL AMINO ACID PERMEASE AGP2"/>
    <property type="match status" value="1"/>
</dbReference>
<organism evidence="8 9">
    <name type="scientific">Moniliophthora roreri</name>
    <name type="common">Frosty pod rot fungus</name>
    <name type="synonym">Monilia roreri</name>
    <dbReference type="NCBI Taxonomy" id="221103"/>
    <lineage>
        <taxon>Eukaryota</taxon>
        <taxon>Fungi</taxon>
        <taxon>Dikarya</taxon>
        <taxon>Basidiomycota</taxon>
        <taxon>Agaricomycotina</taxon>
        <taxon>Agaricomycetes</taxon>
        <taxon>Agaricomycetidae</taxon>
        <taxon>Agaricales</taxon>
        <taxon>Marasmiineae</taxon>
        <taxon>Marasmiaceae</taxon>
        <taxon>Moniliophthora</taxon>
    </lineage>
</organism>
<gene>
    <name evidence="8" type="ORF">WG66_2904</name>
</gene>
<evidence type="ECO:0000259" key="7">
    <source>
        <dbReference type="Pfam" id="PF00324"/>
    </source>
</evidence>
<feature type="transmembrane region" description="Helical" evidence="6">
    <location>
        <begin position="292"/>
        <end position="313"/>
    </location>
</feature>
<dbReference type="EMBL" id="LATX01000902">
    <property type="protein sequence ID" value="KTB44513.1"/>
    <property type="molecule type" value="Genomic_DNA"/>
</dbReference>
<feature type="domain" description="Amino acid permease/ SLC12A" evidence="7">
    <location>
        <begin position="57"/>
        <end position="530"/>
    </location>
</feature>
<evidence type="ECO:0000256" key="1">
    <source>
        <dbReference type="ARBA" id="ARBA00004141"/>
    </source>
</evidence>
<evidence type="ECO:0000313" key="9">
    <source>
        <dbReference type="Proteomes" id="UP000054988"/>
    </source>
</evidence>
<dbReference type="InterPro" id="IPR004841">
    <property type="entry name" value="AA-permease/SLC12A_dom"/>
</dbReference>
<dbReference type="PIRSF" id="PIRSF006060">
    <property type="entry name" value="AA_transporter"/>
    <property type="match status" value="1"/>
</dbReference>
<feature type="transmembrane region" description="Helical" evidence="6">
    <location>
        <begin position="473"/>
        <end position="495"/>
    </location>
</feature>